<dbReference type="Gene3D" id="3.30.450.20">
    <property type="entry name" value="PAS domain"/>
    <property type="match status" value="1"/>
</dbReference>
<dbReference type="CDD" id="cd00082">
    <property type="entry name" value="HisKA"/>
    <property type="match status" value="1"/>
</dbReference>
<dbReference type="InterPro" id="IPR005467">
    <property type="entry name" value="His_kinase_dom"/>
</dbReference>
<dbReference type="FunFam" id="3.30.565.10:FF:000006">
    <property type="entry name" value="Sensor histidine kinase WalK"/>
    <property type="match status" value="1"/>
</dbReference>
<dbReference type="Pfam" id="PF00512">
    <property type="entry name" value="HisKA"/>
    <property type="match status" value="1"/>
</dbReference>
<evidence type="ECO:0000256" key="4">
    <source>
        <dbReference type="ARBA" id="ARBA00022679"/>
    </source>
</evidence>
<dbReference type="InterPro" id="IPR000014">
    <property type="entry name" value="PAS"/>
</dbReference>
<dbReference type="InterPro" id="IPR036097">
    <property type="entry name" value="HisK_dim/P_sf"/>
</dbReference>
<keyword evidence="6" id="KW-0902">Two-component regulatory system</keyword>
<dbReference type="Gene3D" id="3.30.565.10">
    <property type="entry name" value="Histidine kinase-like ATPase, C-terminal domain"/>
    <property type="match status" value="1"/>
</dbReference>
<name>A0A2S7TYS7_9BACT</name>
<dbReference type="InterPro" id="IPR036890">
    <property type="entry name" value="HATPase_C_sf"/>
</dbReference>
<sequence>MPDSLTIVLIIAVAVLAYRLKTLRSNLAGQIKIARKLRDNTNNKLEQVLTDSQVSLDAINDAFFIVNTELEISRFNTRARETFRDQDLIGRSLPEVILHPAVSELIQSLITAAKPAQERLVIPSSSHSLGGKPSEGETAWIIQLTPLPNLDRAPLFCIVLRDVSTEHRADQIRTDFVANASHELRTPLAVINGYLENLVDDDILEDPAISRRMLTTMRKHGNRLSRLVDDMLVVSRLESGENTALNCEPFDITECANDVVERLDQIISNSGTKLILQFPSEQTILNGDRFYWTQVMFNLLENAIKQNPNRELELTFSISKLSGDKLQIVVSDNGIGIPSSHLPFIFKRFYRVDKHHSQSDIKGTGLGLSIVKRAVEAHDGTIEATSQPGIKTSFIITVPIA</sequence>
<keyword evidence="4" id="KW-0808">Transferase</keyword>
<dbReference type="EC" id="2.7.13.3" evidence="2"/>
<dbReference type="PRINTS" id="PR00344">
    <property type="entry name" value="BCTRLSENSOR"/>
</dbReference>
<evidence type="ECO:0000313" key="10">
    <source>
        <dbReference type="Proteomes" id="UP000239907"/>
    </source>
</evidence>
<dbReference type="PANTHER" id="PTHR45453">
    <property type="entry name" value="PHOSPHATE REGULON SENSOR PROTEIN PHOR"/>
    <property type="match status" value="1"/>
</dbReference>
<dbReference type="InterPro" id="IPR050351">
    <property type="entry name" value="BphY/WalK/GraS-like"/>
</dbReference>
<dbReference type="PROSITE" id="PS50109">
    <property type="entry name" value="HIS_KIN"/>
    <property type="match status" value="1"/>
</dbReference>
<feature type="domain" description="Histidine kinase" evidence="8">
    <location>
        <begin position="179"/>
        <end position="401"/>
    </location>
</feature>
<keyword evidence="5" id="KW-0418">Kinase</keyword>
<accession>A0A2S7TYS7</accession>
<dbReference type="SMART" id="SM00388">
    <property type="entry name" value="HisKA"/>
    <property type="match status" value="1"/>
</dbReference>
<dbReference type="SMART" id="SM00387">
    <property type="entry name" value="HATPase_c"/>
    <property type="match status" value="1"/>
</dbReference>
<dbReference type="InterPro" id="IPR035965">
    <property type="entry name" value="PAS-like_dom_sf"/>
</dbReference>
<dbReference type="GO" id="GO:0005886">
    <property type="term" value="C:plasma membrane"/>
    <property type="evidence" value="ECO:0007669"/>
    <property type="project" value="TreeGrafter"/>
</dbReference>
<dbReference type="SMART" id="SM00091">
    <property type="entry name" value="PAS"/>
    <property type="match status" value="1"/>
</dbReference>
<keyword evidence="10" id="KW-1185">Reference proteome</keyword>
<dbReference type="CDD" id="cd00075">
    <property type="entry name" value="HATPase"/>
    <property type="match status" value="1"/>
</dbReference>
<dbReference type="InterPro" id="IPR003661">
    <property type="entry name" value="HisK_dim/P_dom"/>
</dbReference>
<dbReference type="SUPFAM" id="SSF47384">
    <property type="entry name" value="Homodimeric domain of signal transducing histidine kinase"/>
    <property type="match status" value="1"/>
</dbReference>
<dbReference type="InterPro" id="IPR003594">
    <property type="entry name" value="HATPase_dom"/>
</dbReference>
<organism evidence="9 10">
    <name type="scientific">Rubritalea profundi</name>
    <dbReference type="NCBI Taxonomy" id="1658618"/>
    <lineage>
        <taxon>Bacteria</taxon>
        <taxon>Pseudomonadati</taxon>
        <taxon>Verrucomicrobiota</taxon>
        <taxon>Verrucomicrobiia</taxon>
        <taxon>Verrucomicrobiales</taxon>
        <taxon>Rubritaleaceae</taxon>
        <taxon>Rubritalea</taxon>
    </lineage>
</organism>
<dbReference type="GO" id="GO:0004721">
    <property type="term" value="F:phosphoprotein phosphatase activity"/>
    <property type="evidence" value="ECO:0007669"/>
    <property type="project" value="TreeGrafter"/>
</dbReference>
<protein>
    <recommendedName>
        <fullName evidence="2">histidine kinase</fullName>
        <ecNumber evidence="2">2.7.13.3</ecNumber>
    </recommendedName>
</protein>
<dbReference type="EMBL" id="MQWA01000001">
    <property type="protein sequence ID" value="PQJ27908.1"/>
    <property type="molecule type" value="Genomic_DNA"/>
</dbReference>
<comment type="catalytic activity">
    <reaction evidence="1">
        <text>ATP + protein L-histidine = ADP + protein N-phospho-L-histidine.</text>
        <dbReference type="EC" id="2.7.13.3"/>
    </reaction>
</comment>
<proteinExistence type="predicted"/>
<dbReference type="FunFam" id="1.10.287.130:FF:000001">
    <property type="entry name" value="Two-component sensor histidine kinase"/>
    <property type="match status" value="1"/>
</dbReference>
<evidence type="ECO:0000256" key="6">
    <source>
        <dbReference type="ARBA" id="ARBA00023012"/>
    </source>
</evidence>
<dbReference type="AlphaFoldDB" id="A0A2S7TYS7"/>
<reference evidence="9 10" key="1">
    <citation type="submission" date="2016-12" db="EMBL/GenBank/DDBJ databases">
        <title>Study of bacterial adaptation to deep sea.</title>
        <authorList>
            <person name="Song J."/>
            <person name="Yoshizawa S."/>
            <person name="Kogure K."/>
        </authorList>
    </citation>
    <scope>NUCLEOTIDE SEQUENCE [LARGE SCALE GENOMIC DNA]</scope>
    <source>
        <strain evidence="9 10">SAORIC-165</strain>
    </source>
</reference>
<dbReference type="SUPFAM" id="SSF55874">
    <property type="entry name" value="ATPase domain of HSP90 chaperone/DNA topoisomerase II/histidine kinase"/>
    <property type="match status" value="1"/>
</dbReference>
<gene>
    <name evidence="9" type="ORF">BSZ32_04935</name>
</gene>
<keyword evidence="7" id="KW-0472">Membrane</keyword>
<dbReference type="Pfam" id="PF08448">
    <property type="entry name" value="PAS_4"/>
    <property type="match status" value="1"/>
</dbReference>
<dbReference type="GO" id="GO:0016036">
    <property type="term" value="P:cellular response to phosphate starvation"/>
    <property type="evidence" value="ECO:0007669"/>
    <property type="project" value="TreeGrafter"/>
</dbReference>
<dbReference type="InterPro" id="IPR013656">
    <property type="entry name" value="PAS_4"/>
</dbReference>
<dbReference type="RefSeq" id="WP_165788652.1">
    <property type="nucleotide sequence ID" value="NZ_MQWA01000001.1"/>
</dbReference>
<evidence type="ECO:0000256" key="5">
    <source>
        <dbReference type="ARBA" id="ARBA00022777"/>
    </source>
</evidence>
<keyword evidence="3" id="KW-0597">Phosphoprotein</keyword>
<evidence type="ECO:0000259" key="8">
    <source>
        <dbReference type="PROSITE" id="PS50109"/>
    </source>
</evidence>
<evidence type="ECO:0000313" key="9">
    <source>
        <dbReference type="EMBL" id="PQJ27908.1"/>
    </source>
</evidence>
<dbReference type="PANTHER" id="PTHR45453:SF1">
    <property type="entry name" value="PHOSPHATE REGULON SENSOR PROTEIN PHOR"/>
    <property type="match status" value="1"/>
</dbReference>
<evidence type="ECO:0000256" key="2">
    <source>
        <dbReference type="ARBA" id="ARBA00012438"/>
    </source>
</evidence>
<dbReference type="Proteomes" id="UP000239907">
    <property type="component" value="Unassembled WGS sequence"/>
</dbReference>
<dbReference type="GO" id="GO:0000155">
    <property type="term" value="F:phosphorelay sensor kinase activity"/>
    <property type="evidence" value="ECO:0007669"/>
    <property type="project" value="InterPro"/>
</dbReference>
<evidence type="ECO:0000256" key="1">
    <source>
        <dbReference type="ARBA" id="ARBA00000085"/>
    </source>
</evidence>
<dbReference type="Gene3D" id="1.10.287.130">
    <property type="match status" value="1"/>
</dbReference>
<dbReference type="InterPro" id="IPR004358">
    <property type="entry name" value="Sig_transdc_His_kin-like_C"/>
</dbReference>
<evidence type="ECO:0000256" key="3">
    <source>
        <dbReference type="ARBA" id="ARBA00022553"/>
    </source>
</evidence>
<evidence type="ECO:0000256" key="7">
    <source>
        <dbReference type="ARBA" id="ARBA00023136"/>
    </source>
</evidence>
<dbReference type="SUPFAM" id="SSF55785">
    <property type="entry name" value="PYP-like sensor domain (PAS domain)"/>
    <property type="match status" value="1"/>
</dbReference>
<dbReference type="Pfam" id="PF02518">
    <property type="entry name" value="HATPase_c"/>
    <property type="match status" value="1"/>
</dbReference>
<dbReference type="CDD" id="cd00130">
    <property type="entry name" value="PAS"/>
    <property type="match status" value="1"/>
</dbReference>
<comment type="caution">
    <text evidence="9">The sequence shown here is derived from an EMBL/GenBank/DDBJ whole genome shotgun (WGS) entry which is preliminary data.</text>
</comment>